<reference evidence="2 3" key="1">
    <citation type="journal article" date="2007" name="Nature">
        <title>Evolution of genes and genomes on the Drosophila phylogeny.</title>
        <authorList>
            <consortium name="Drosophila 12 Genomes Consortium"/>
            <person name="Clark A.G."/>
            <person name="Eisen M.B."/>
            <person name="Smith D.R."/>
            <person name="Bergman C.M."/>
            <person name="Oliver B."/>
            <person name="Markow T.A."/>
            <person name="Kaufman T.C."/>
            <person name="Kellis M."/>
            <person name="Gelbart W."/>
            <person name="Iyer V.N."/>
            <person name="Pollard D.A."/>
            <person name="Sackton T.B."/>
            <person name="Larracuente A.M."/>
            <person name="Singh N.D."/>
            <person name="Abad J.P."/>
            <person name="Abt D.N."/>
            <person name="Adryan B."/>
            <person name="Aguade M."/>
            <person name="Akashi H."/>
            <person name="Anderson W.W."/>
            <person name="Aquadro C.F."/>
            <person name="Ardell D.H."/>
            <person name="Arguello R."/>
            <person name="Artieri C.G."/>
            <person name="Barbash D.A."/>
            <person name="Barker D."/>
            <person name="Barsanti P."/>
            <person name="Batterham P."/>
            <person name="Batzoglou S."/>
            <person name="Begun D."/>
            <person name="Bhutkar A."/>
            <person name="Blanco E."/>
            <person name="Bosak S.A."/>
            <person name="Bradley R.K."/>
            <person name="Brand A.D."/>
            <person name="Brent M.R."/>
            <person name="Brooks A.N."/>
            <person name="Brown R.H."/>
            <person name="Butlin R.K."/>
            <person name="Caggese C."/>
            <person name="Calvi B.R."/>
            <person name="Bernardo de Carvalho A."/>
            <person name="Caspi A."/>
            <person name="Castrezana S."/>
            <person name="Celniker S.E."/>
            <person name="Chang J.L."/>
            <person name="Chapple C."/>
            <person name="Chatterji S."/>
            <person name="Chinwalla A."/>
            <person name="Civetta A."/>
            <person name="Clifton S.W."/>
            <person name="Comeron J.M."/>
            <person name="Costello J.C."/>
            <person name="Coyne J.A."/>
            <person name="Daub J."/>
            <person name="David R.G."/>
            <person name="Delcher A.L."/>
            <person name="Delehaunty K."/>
            <person name="Do C.B."/>
            <person name="Ebling H."/>
            <person name="Edwards K."/>
            <person name="Eickbush T."/>
            <person name="Evans J.D."/>
            <person name="Filipski A."/>
            <person name="Findeiss S."/>
            <person name="Freyhult E."/>
            <person name="Fulton L."/>
            <person name="Fulton R."/>
            <person name="Garcia A.C."/>
            <person name="Gardiner A."/>
            <person name="Garfield D.A."/>
            <person name="Garvin B.E."/>
            <person name="Gibson G."/>
            <person name="Gilbert D."/>
            <person name="Gnerre S."/>
            <person name="Godfrey J."/>
            <person name="Good R."/>
            <person name="Gotea V."/>
            <person name="Gravely B."/>
            <person name="Greenberg A.J."/>
            <person name="Griffiths-Jones S."/>
            <person name="Gross S."/>
            <person name="Guigo R."/>
            <person name="Gustafson E.A."/>
            <person name="Haerty W."/>
            <person name="Hahn M.W."/>
            <person name="Halligan D.L."/>
            <person name="Halpern A.L."/>
            <person name="Halter G.M."/>
            <person name="Han M.V."/>
            <person name="Heger A."/>
            <person name="Hillier L."/>
            <person name="Hinrichs A.S."/>
            <person name="Holmes I."/>
            <person name="Hoskins R.A."/>
            <person name="Hubisz M.J."/>
            <person name="Hultmark D."/>
            <person name="Huntley M.A."/>
            <person name="Jaffe D.B."/>
            <person name="Jagadeeshan S."/>
            <person name="Jeck W.R."/>
            <person name="Johnson J."/>
            <person name="Jones C.D."/>
            <person name="Jordan W.C."/>
            <person name="Karpen G.H."/>
            <person name="Kataoka E."/>
            <person name="Keightley P.D."/>
            <person name="Kheradpour P."/>
            <person name="Kirkness E.F."/>
            <person name="Koerich L.B."/>
            <person name="Kristiansen K."/>
            <person name="Kudrna D."/>
            <person name="Kulathinal R.J."/>
            <person name="Kumar S."/>
            <person name="Kwok R."/>
            <person name="Lander E."/>
            <person name="Langley C.H."/>
            <person name="Lapoint R."/>
            <person name="Lazzaro B.P."/>
            <person name="Lee S.J."/>
            <person name="Levesque L."/>
            <person name="Li R."/>
            <person name="Lin C.F."/>
            <person name="Lin M.F."/>
            <person name="Lindblad-Toh K."/>
            <person name="Llopart A."/>
            <person name="Long M."/>
            <person name="Low L."/>
            <person name="Lozovsky E."/>
            <person name="Lu J."/>
            <person name="Luo M."/>
            <person name="Machado C.A."/>
            <person name="Makalowski W."/>
            <person name="Marzo M."/>
            <person name="Matsuda M."/>
            <person name="Matzkin L."/>
            <person name="McAllister B."/>
            <person name="McBride C.S."/>
            <person name="McKernan B."/>
            <person name="McKernan K."/>
            <person name="Mendez-Lago M."/>
            <person name="Minx P."/>
            <person name="Mollenhauer M.U."/>
            <person name="Montooth K."/>
            <person name="Mount S.M."/>
            <person name="Mu X."/>
            <person name="Myers E."/>
            <person name="Negre B."/>
            <person name="Newfeld S."/>
            <person name="Nielsen R."/>
            <person name="Noor M.A."/>
            <person name="O'Grady P."/>
            <person name="Pachter L."/>
            <person name="Papaceit M."/>
            <person name="Parisi M.J."/>
            <person name="Parisi M."/>
            <person name="Parts L."/>
            <person name="Pedersen J.S."/>
            <person name="Pesole G."/>
            <person name="Phillippy A.M."/>
            <person name="Ponting C.P."/>
            <person name="Pop M."/>
            <person name="Porcelli D."/>
            <person name="Powell J.R."/>
            <person name="Prohaska S."/>
            <person name="Pruitt K."/>
            <person name="Puig M."/>
            <person name="Quesneville H."/>
            <person name="Ram K.R."/>
            <person name="Rand D."/>
            <person name="Rasmussen M.D."/>
            <person name="Reed L.K."/>
            <person name="Reenan R."/>
            <person name="Reily A."/>
            <person name="Remington K.A."/>
            <person name="Rieger T.T."/>
            <person name="Ritchie M.G."/>
            <person name="Robin C."/>
            <person name="Rogers Y.H."/>
            <person name="Rohde C."/>
            <person name="Rozas J."/>
            <person name="Rubenfield M.J."/>
            <person name="Ruiz A."/>
            <person name="Russo S."/>
            <person name="Salzberg S.L."/>
            <person name="Sanchez-Gracia A."/>
            <person name="Saranga D.J."/>
            <person name="Sato H."/>
            <person name="Schaeffer S.W."/>
            <person name="Schatz M.C."/>
            <person name="Schlenke T."/>
            <person name="Schwartz R."/>
            <person name="Segarra C."/>
            <person name="Singh R.S."/>
            <person name="Sirot L."/>
            <person name="Sirota M."/>
            <person name="Sisneros N.B."/>
            <person name="Smith C.D."/>
            <person name="Smith T.F."/>
            <person name="Spieth J."/>
            <person name="Stage D.E."/>
            <person name="Stark A."/>
            <person name="Stephan W."/>
            <person name="Strausberg R.L."/>
            <person name="Strempel S."/>
            <person name="Sturgill D."/>
            <person name="Sutton G."/>
            <person name="Sutton G.G."/>
            <person name="Tao W."/>
            <person name="Teichmann S."/>
            <person name="Tobari Y.N."/>
            <person name="Tomimura Y."/>
            <person name="Tsolas J.M."/>
            <person name="Valente V.L."/>
            <person name="Venter E."/>
            <person name="Venter J.C."/>
            <person name="Vicario S."/>
            <person name="Vieira F.G."/>
            <person name="Vilella A.J."/>
            <person name="Villasante A."/>
            <person name="Walenz B."/>
            <person name="Wang J."/>
            <person name="Wasserman M."/>
            <person name="Watts T."/>
            <person name="Wilson D."/>
            <person name="Wilson R.K."/>
            <person name="Wing R.A."/>
            <person name="Wolfner M.F."/>
            <person name="Wong A."/>
            <person name="Wong G.K."/>
            <person name="Wu C.I."/>
            <person name="Wu G."/>
            <person name="Yamamoto D."/>
            <person name="Yang H.P."/>
            <person name="Yang S.P."/>
            <person name="Yorke J.A."/>
            <person name="Yoshida K."/>
            <person name="Zdobnov E."/>
            <person name="Zhang P."/>
            <person name="Zhang Y."/>
            <person name="Zimin A.V."/>
            <person name="Baldwin J."/>
            <person name="Abdouelleil A."/>
            <person name="Abdulkadir J."/>
            <person name="Abebe A."/>
            <person name="Abera B."/>
            <person name="Abreu J."/>
            <person name="Acer S.C."/>
            <person name="Aftuck L."/>
            <person name="Alexander A."/>
            <person name="An P."/>
            <person name="Anderson E."/>
            <person name="Anderson S."/>
            <person name="Arachi H."/>
            <person name="Azer M."/>
            <person name="Bachantsang P."/>
            <person name="Barry A."/>
            <person name="Bayul T."/>
            <person name="Berlin A."/>
            <person name="Bessette D."/>
            <person name="Bloom T."/>
            <person name="Blye J."/>
            <person name="Boguslavskiy L."/>
            <person name="Bonnet C."/>
            <person name="Boukhgalter B."/>
            <person name="Bourzgui I."/>
            <person name="Brown A."/>
            <person name="Cahill P."/>
            <person name="Channer S."/>
            <person name="Cheshatsang Y."/>
            <person name="Chuda L."/>
            <person name="Citroen M."/>
            <person name="Collymore A."/>
            <person name="Cooke P."/>
            <person name="Costello M."/>
            <person name="D'Aco K."/>
            <person name="Daza R."/>
            <person name="De Haan G."/>
            <person name="DeGray S."/>
            <person name="DeMaso C."/>
            <person name="Dhargay N."/>
            <person name="Dooley K."/>
            <person name="Dooley E."/>
            <person name="Doricent M."/>
            <person name="Dorje P."/>
            <person name="Dorjee K."/>
            <person name="Dupes A."/>
            <person name="Elong R."/>
            <person name="Falk J."/>
            <person name="Farina A."/>
            <person name="Faro S."/>
            <person name="Ferguson D."/>
            <person name="Fisher S."/>
            <person name="Foley C.D."/>
            <person name="Franke A."/>
            <person name="Friedrich D."/>
            <person name="Gadbois L."/>
            <person name="Gearin G."/>
            <person name="Gearin C.R."/>
            <person name="Giannoukos G."/>
            <person name="Goode T."/>
            <person name="Graham J."/>
            <person name="Grandbois E."/>
            <person name="Grewal S."/>
            <person name="Gyaltsen K."/>
            <person name="Hafez N."/>
            <person name="Hagos B."/>
            <person name="Hall J."/>
            <person name="Henson C."/>
            <person name="Hollinger A."/>
            <person name="Honan T."/>
            <person name="Huard M.D."/>
            <person name="Hughes L."/>
            <person name="Hurhula B."/>
            <person name="Husby M.E."/>
            <person name="Kamat A."/>
            <person name="Kanga B."/>
            <person name="Kashin S."/>
            <person name="Khazanovich D."/>
            <person name="Kisner P."/>
            <person name="Lance K."/>
            <person name="Lara M."/>
            <person name="Lee W."/>
            <person name="Lennon N."/>
            <person name="Letendre F."/>
            <person name="LeVine R."/>
            <person name="Lipovsky A."/>
            <person name="Liu X."/>
            <person name="Liu J."/>
            <person name="Liu S."/>
            <person name="Lokyitsang T."/>
            <person name="Lokyitsang Y."/>
            <person name="Lubonja R."/>
            <person name="Lui A."/>
            <person name="MacDonald P."/>
            <person name="Magnisalis V."/>
            <person name="Maru K."/>
            <person name="Matthews C."/>
            <person name="McCusker W."/>
            <person name="McDonough S."/>
            <person name="Mehta T."/>
            <person name="Meldrim J."/>
            <person name="Meneus L."/>
            <person name="Mihai O."/>
            <person name="Mihalev A."/>
            <person name="Mihova T."/>
            <person name="Mittelman R."/>
            <person name="Mlenga V."/>
            <person name="Montmayeur A."/>
            <person name="Mulrain L."/>
            <person name="Navidi A."/>
            <person name="Naylor J."/>
            <person name="Negash T."/>
            <person name="Nguyen T."/>
            <person name="Nguyen N."/>
            <person name="Nicol R."/>
            <person name="Norbu C."/>
            <person name="Norbu N."/>
            <person name="Novod N."/>
            <person name="O'Neill B."/>
            <person name="Osman S."/>
            <person name="Markiewicz E."/>
            <person name="Oyono O.L."/>
            <person name="Patti C."/>
            <person name="Phunkhang P."/>
            <person name="Pierre F."/>
            <person name="Priest M."/>
            <person name="Raghuraman S."/>
            <person name="Rege F."/>
            <person name="Reyes R."/>
            <person name="Rise C."/>
            <person name="Rogov P."/>
            <person name="Ross K."/>
            <person name="Ryan E."/>
            <person name="Settipalli S."/>
            <person name="Shea T."/>
            <person name="Sherpa N."/>
            <person name="Shi L."/>
            <person name="Shih D."/>
            <person name="Sparrow T."/>
            <person name="Spaulding J."/>
            <person name="Stalker J."/>
            <person name="Stange-Thomann N."/>
            <person name="Stavropoulos S."/>
            <person name="Stone C."/>
            <person name="Strader C."/>
            <person name="Tesfaye S."/>
            <person name="Thomson T."/>
            <person name="Thoulutsang Y."/>
            <person name="Thoulutsang D."/>
            <person name="Topham K."/>
            <person name="Topping I."/>
            <person name="Tsamla T."/>
            <person name="Vassiliev H."/>
            <person name="Vo A."/>
            <person name="Wangchuk T."/>
            <person name="Wangdi T."/>
            <person name="Weiand M."/>
            <person name="Wilkinson J."/>
            <person name="Wilson A."/>
            <person name="Yadav S."/>
            <person name="Young G."/>
            <person name="Yu Q."/>
            <person name="Zembek L."/>
            <person name="Zhong D."/>
            <person name="Zimmer A."/>
            <person name="Zwirko Z."/>
            <person name="Jaffe D.B."/>
            <person name="Alvarez P."/>
            <person name="Brockman W."/>
            <person name="Butler J."/>
            <person name="Chin C."/>
            <person name="Gnerre S."/>
            <person name="Grabherr M."/>
            <person name="Kleber M."/>
            <person name="Mauceli E."/>
            <person name="MacCallum I."/>
        </authorList>
    </citation>
    <scope>NUCLEOTIDE SEQUENCE [LARGE SCALE GENOMIC DNA]</scope>
    <source>
        <strain evidence="3">Rob3c / Tucson 14021-0248.25</strain>
    </source>
</reference>
<evidence type="ECO:0000313" key="2">
    <source>
        <dbReference type="EMBL" id="EDW50762.1"/>
    </source>
</evidence>
<gene>
    <name evidence="2" type="primary">Dsec\GM14805</name>
    <name evidence="2" type="ORF">Dsec_GM14805</name>
</gene>
<feature type="compositionally biased region" description="Low complexity" evidence="1">
    <location>
        <begin position="22"/>
        <end position="37"/>
    </location>
</feature>
<sequence>MKLRRLRLFWTFGNVMMEELPASASAPEADPSSVSVADPDHASTSSGTAYAYPMPTEPTCDQHLQTKEAAKSRTRTVCRKLQLRGSIEPLCESSA</sequence>
<evidence type="ECO:0000256" key="1">
    <source>
        <dbReference type="SAM" id="MobiDB-lite"/>
    </source>
</evidence>
<evidence type="ECO:0000313" key="3">
    <source>
        <dbReference type="Proteomes" id="UP000001292"/>
    </source>
</evidence>
<dbReference type="HOGENOM" id="CLU_2576416_0_0_1"/>
<dbReference type="EMBL" id="CH480817">
    <property type="protein sequence ID" value="EDW50762.1"/>
    <property type="molecule type" value="Genomic_DNA"/>
</dbReference>
<protein>
    <submittedName>
        <fullName evidence="2">GM14805</fullName>
    </submittedName>
</protein>
<name>B4HUZ1_DROSE</name>
<keyword evidence="3" id="KW-1185">Reference proteome</keyword>
<dbReference type="OMA" id="TAYAYPM"/>
<dbReference type="AlphaFoldDB" id="B4HUZ1"/>
<feature type="region of interest" description="Disordered" evidence="1">
    <location>
        <begin position="22"/>
        <end position="58"/>
    </location>
</feature>
<organism evidence="3">
    <name type="scientific">Drosophila sechellia</name>
    <name type="common">Fruit fly</name>
    <dbReference type="NCBI Taxonomy" id="7238"/>
    <lineage>
        <taxon>Eukaryota</taxon>
        <taxon>Metazoa</taxon>
        <taxon>Ecdysozoa</taxon>
        <taxon>Arthropoda</taxon>
        <taxon>Hexapoda</taxon>
        <taxon>Insecta</taxon>
        <taxon>Pterygota</taxon>
        <taxon>Neoptera</taxon>
        <taxon>Endopterygota</taxon>
        <taxon>Diptera</taxon>
        <taxon>Brachycera</taxon>
        <taxon>Muscomorpha</taxon>
        <taxon>Ephydroidea</taxon>
        <taxon>Drosophilidae</taxon>
        <taxon>Drosophila</taxon>
        <taxon>Sophophora</taxon>
    </lineage>
</organism>
<proteinExistence type="predicted"/>
<dbReference type="Proteomes" id="UP000001292">
    <property type="component" value="Unassembled WGS sequence"/>
</dbReference>
<accession>B4HUZ1</accession>